<evidence type="ECO:0000313" key="2">
    <source>
        <dbReference type="WBParaSite" id="ES5_v2.g341.t1"/>
    </source>
</evidence>
<name>A0AC34GN11_9BILA</name>
<dbReference type="Proteomes" id="UP000887579">
    <property type="component" value="Unplaced"/>
</dbReference>
<proteinExistence type="predicted"/>
<reference evidence="2" key="1">
    <citation type="submission" date="2022-11" db="UniProtKB">
        <authorList>
            <consortium name="WormBaseParasite"/>
        </authorList>
    </citation>
    <scope>IDENTIFICATION</scope>
</reference>
<evidence type="ECO:0000313" key="1">
    <source>
        <dbReference type="Proteomes" id="UP000887579"/>
    </source>
</evidence>
<protein>
    <submittedName>
        <fullName evidence="2">Major facilitator superfamily (MFS) profile domain-containing protein</fullName>
    </submittedName>
</protein>
<accession>A0AC34GN11</accession>
<sequence>MIAGTMPSHRKYFILFARFVTGFGVSYVSLLKAYAVSASTASDRSKAIAYVTGGLALGTTAGPAFQLLFTPLGAKGYQVFHRLYFNIYTGPAFLACIINIAAYLLVYFCFVERSIGIVDKKIMKQKGVSLPPYDKVAIFICYITRFCQMFVLANLESMNAPLAMTIFAFSKTQVVKYIAVAQLLRNMQNAAANSTELTGCNVDRFPWCEIFNPINVYVYYITFVILVGMSFPNLNISMNTLFSKIIGPRPQAAQQGWLQVAGSSARLIGPIAMSTLYTEFGPRWNWNVVIAVITVTLSSWILMKNRMVPLNIPKEYAEYQDDNDPDMIKKIKALPKDDV</sequence>
<dbReference type="WBParaSite" id="ES5_v2.g341.t1">
    <property type="protein sequence ID" value="ES5_v2.g341.t1"/>
    <property type="gene ID" value="ES5_v2.g341"/>
</dbReference>
<organism evidence="1 2">
    <name type="scientific">Panagrolaimus sp. ES5</name>
    <dbReference type="NCBI Taxonomy" id="591445"/>
    <lineage>
        <taxon>Eukaryota</taxon>
        <taxon>Metazoa</taxon>
        <taxon>Ecdysozoa</taxon>
        <taxon>Nematoda</taxon>
        <taxon>Chromadorea</taxon>
        <taxon>Rhabditida</taxon>
        <taxon>Tylenchina</taxon>
        <taxon>Panagrolaimomorpha</taxon>
        <taxon>Panagrolaimoidea</taxon>
        <taxon>Panagrolaimidae</taxon>
        <taxon>Panagrolaimus</taxon>
    </lineage>
</organism>